<dbReference type="Gene3D" id="3.40.630.30">
    <property type="match status" value="1"/>
</dbReference>
<dbReference type="AlphaFoldDB" id="A0A4R0JHS4"/>
<dbReference type="SUPFAM" id="SSF55021">
    <property type="entry name" value="ACT-like"/>
    <property type="match status" value="1"/>
</dbReference>
<dbReference type="EMBL" id="SJKD01000010">
    <property type="protein sequence ID" value="TCC44178.1"/>
    <property type="molecule type" value="Genomic_DNA"/>
</dbReference>
<comment type="caution">
    <text evidence="5">The sequence shown here is derived from an EMBL/GenBank/DDBJ whole genome shotgun (WGS) entry which is preliminary data.</text>
</comment>
<accession>A0A4R0JHS4</accession>
<sequence>MLWKIRTELADRPGALAELAVRCGADEINILSLEVFTAEGGAVDELVVSTGVGWTAEALTSLAAEAGCRGTTVRACQADVLSDGPTRYLRAVLRLIDDPVSVDDELGDLQGFDEYTPAEWARADVLVEIAGRLAERLQETEGPRPGSGEPELRTATVDDAEAVVAMHERCSFESRTRRYHVPMPKLTARTARHLSAPAGGVSIVAIVDGAVIGMATAAPWEELGRTTMEVAVLVEDGWQGRGLGAQLLRRVIGAARNLGADRAVCVVQPENVAMLRTIEGLRMRTRVVQDSDNLMVTVALSDQSLSHAVDRPPVQYRRSRATPSHWSQPARAAGQSAREHALAALSAVQPIPGRAGSADGDGADRGGRP</sequence>
<proteinExistence type="predicted"/>
<dbReference type="InterPro" id="IPR016181">
    <property type="entry name" value="Acyl_CoA_acyltransferase"/>
</dbReference>
<keyword evidence="1 5" id="KW-0808">Transferase</keyword>
<dbReference type="PANTHER" id="PTHR43877">
    <property type="entry name" value="AMINOALKYLPHOSPHONATE N-ACETYLTRANSFERASE-RELATED-RELATED"/>
    <property type="match status" value="1"/>
</dbReference>
<evidence type="ECO:0000259" key="4">
    <source>
        <dbReference type="PROSITE" id="PS51186"/>
    </source>
</evidence>
<keyword evidence="2" id="KW-0012">Acyltransferase</keyword>
<evidence type="ECO:0000256" key="2">
    <source>
        <dbReference type="ARBA" id="ARBA00023315"/>
    </source>
</evidence>
<dbReference type="SUPFAM" id="SSF55729">
    <property type="entry name" value="Acyl-CoA N-acyltransferases (Nat)"/>
    <property type="match status" value="1"/>
</dbReference>
<protein>
    <submittedName>
        <fullName evidence="5">GNAT family N-acetyltransferase</fullName>
    </submittedName>
</protein>
<feature type="domain" description="N-acetyltransferase" evidence="4">
    <location>
        <begin position="150"/>
        <end position="303"/>
    </location>
</feature>
<name>A0A4R0JHS4_9ACTN</name>
<evidence type="ECO:0000313" key="6">
    <source>
        <dbReference type="Proteomes" id="UP000293342"/>
    </source>
</evidence>
<gene>
    <name evidence="5" type="ORF">E0H75_35530</name>
</gene>
<evidence type="ECO:0000256" key="1">
    <source>
        <dbReference type="ARBA" id="ARBA00022679"/>
    </source>
</evidence>
<organism evidence="5 6">
    <name type="scientific">Kribbella capetownensis</name>
    <dbReference type="NCBI Taxonomy" id="1572659"/>
    <lineage>
        <taxon>Bacteria</taxon>
        <taxon>Bacillati</taxon>
        <taxon>Actinomycetota</taxon>
        <taxon>Actinomycetes</taxon>
        <taxon>Propionibacteriales</taxon>
        <taxon>Kribbellaceae</taxon>
        <taxon>Kribbella</taxon>
    </lineage>
</organism>
<dbReference type="PROSITE" id="PS51186">
    <property type="entry name" value="GNAT"/>
    <property type="match status" value="1"/>
</dbReference>
<dbReference type="CDD" id="cd02116">
    <property type="entry name" value="ACT"/>
    <property type="match status" value="1"/>
</dbReference>
<dbReference type="InterPro" id="IPR045865">
    <property type="entry name" value="ACT-like_dom_sf"/>
</dbReference>
<dbReference type="Pfam" id="PF00583">
    <property type="entry name" value="Acetyltransf_1"/>
    <property type="match status" value="1"/>
</dbReference>
<dbReference type="OrthoDB" id="5516749at2"/>
<dbReference type="GO" id="GO:0016747">
    <property type="term" value="F:acyltransferase activity, transferring groups other than amino-acyl groups"/>
    <property type="evidence" value="ECO:0007669"/>
    <property type="project" value="InterPro"/>
</dbReference>
<dbReference type="InterPro" id="IPR000182">
    <property type="entry name" value="GNAT_dom"/>
</dbReference>
<evidence type="ECO:0000256" key="3">
    <source>
        <dbReference type="SAM" id="MobiDB-lite"/>
    </source>
</evidence>
<dbReference type="InterPro" id="IPR050832">
    <property type="entry name" value="Bact_Acetyltransf"/>
</dbReference>
<dbReference type="RefSeq" id="WP_131518098.1">
    <property type="nucleotide sequence ID" value="NZ_SJKD01000010.1"/>
</dbReference>
<reference evidence="5 6" key="1">
    <citation type="submission" date="2019-02" db="EMBL/GenBank/DDBJ databases">
        <title>Kribbella capetownensis sp. nov. and Kribbella speibonae sp. nov., isolated from soil.</title>
        <authorList>
            <person name="Curtis S.M."/>
            <person name="Norton I."/>
            <person name="Everest G.J."/>
            <person name="Meyers P.R."/>
        </authorList>
    </citation>
    <scope>NUCLEOTIDE SEQUENCE [LARGE SCALE GENOMIC DNA]</scope>
    <source>
        <strain evidence="5 6">YM53</strain>
    </source>
</reference>
<feature type="region of interest" description="Disordered" evidence="3">
    <location>
        <begin position="316"/>
        <end position="369"/>
    </location>
</feature>
<dbReference type="Proteomes" id="UP000293342">
    <property type="component" value="Unassembled WGS sequence"/>
</dbReference>
<evidence type="ECO:0000313" key="5">
    <source>
        <dbReference type="EMBL" id="TCC44178.1"/>
    </source>
</evidence>
<dbReference type="CDD" id="cd04301">
    <property type="entry name" value="NAT_SF"/>
    <property type="match status" value="1"/>
</dbReference>
<keyword evidence="6" id="KW-1185">Reference proteome</keyword>